<dbReference type="RefSeq" id="WP_377770224.1">
    <property type="nucleotide sequence ID" value="NZ_JBHUHO010000013.1"/>
</dbReference>
<reference evidence="2" key="1">
    <citation type="journal article" date="2019" name="Int. J. Syst. Evol. Microbiol.">
        <title>The Global Catalogue of Microorganisms (GCM) 10K type strain sequencing project: providing services to taxonomists for standard genome sequencing and annotation.</title>
        <authorList>
            <consortium name="The Broad Institute Genomics Platform"/>
            <consortium name="The Broad Institute Genome Sequencing Center for Infectious Disease"/>
            <person name="Wu L."/>
            <person name="Ma J."/>
        </authorList>
    </citation>
    <scope>NUCLEOTIDE SEQUENCE [LARGE SCALE GENOMIC DNA]</scope>
    <source>
        <strain evidence="2">GH52</strain>
    </source>
</reference>
<proteinExistence type="predicted"/>
<accession>A0ABW4YHX1</accession>
<name>A0ABW4YHX1_9BACL</name>
<evidence type="ECO:0000313" key="1">
    <source>
        <dbReference type="EMBL" id="MFD2115200.1"/>
    </source>
</evidence>
<sequence>MAIIRLATLNDVDELVQMRWDFSKEDYCNSSDSFEEFYKICSEFLVKAIEGVDFQLLWKTQ</sequence>
<evidence type="ECO:0008006" key="3">
    <source>
        <dbReference type="Google" id="ProtNLM"/>
    </source>
</evidence>
<evidence type="ECO:0000313" key="2">
    <source>
        <dbReference type="Proteomes" id="UP001597362"/>
    </source>
</evidence>
<protein>
    <recommendedName>
        <fullName evidence="3">GNAT family N-acetyltransferase</fullName>
    </recommendedName>
</protein>
<comment type="caution">
    <text evidence="1">The sequence shown here is derived from an EMBL/GenBank/DDBJ whole genome shotgun (WGS) entry which is preliminary data.</text>
</comment>
<organism evidence="1 2">
    <name type="scientific">Paenibacillus yanchengensis</name>
    <dbReference type="NCBI Taxonomy" id="2035833"/>
    <lineage>
        <taxon>Bacteria</taxon>
        <taxon>Bacillati</taxon>
        <taxon>Bacillota</taxon>
        <taxon>Bacilli</taxon>
        <taxon>Bacillales</taxon>
        <taxon>Paenibacillaceae</taxon>
        <taxon>Paenibacillus</taxon>
    </lineage>
</organism>
<dbReference type="EMBL" id="JBHUHO010000013">
    <property type="protein sequence ID" value="MFD2115200.1"/>
    <property type="molecule type" value="Genomic_DNA"/>
</dbReference>
<gene>
    <name evidence="1" type="ORF">ACFSJH_05550</name>
</gene>
<keyword evidence="2" id="KW-1185">Reference proteome</keyword>
<dbReference type="Proteomes" id="UP001597362">
    <property type="component" value="Unassembled WGS sequence"/>
</dbReference>